<feature type="non-terminal residue" evidence="1">
    <location>
        <position position="563"/>
    </location>
</feature>
<accession>A0A9P7DWD0</accession>
<dbReference type="Gene3D" id="2.40.70.10">
    <property type="entry name" value="Acid Proteases"/>
    <property type="match status" value="1"/>
</dbReference>
<evidence type="ECO:0000313" key="2">
    <source>
        <dbReference type="Proteomes" id="UP000719766"/>
    </source>
</evidence>
<reference evidence="1" key="1">
    <citation type="journal article" date="2020" name="New Phytol.">
        <title>Comparative genomics reveals dynamic genome evolution in host specialist ectomycorrhizal fungi.</title>
        <authorList>
            <person name="Lofgren L.A."/>
            <person name="Nguyen N.H."/>
            <person name="Vilgalys R."/>
            <person name="Ruytinx J."/>
            <person name="Liao H.L."/>
            <person name="Branco S."/>
            <person name="Kuo A."/>
            <person name="LaButti K."/>
            <person name="Lipzen A."/>
            <person name="Andreopoulos W."/>
            <person name="Pangilinan J."/>
            <person name="Riley R."/>
            <person name="Hundley H."/>
            <person name="Na H."/>
            <person name="Barry K."/>
            <person name="Grigoriev I.V."/>
            <person name="Stajich J.E."/>
            <person name="Kennedy P.G."/>
        </authorList>
    </citation>
    <scope>NUCLEOTIDE SEQUENCE</scope>
    <source>
        <strain evidence="1">S12</strain>
    </source>
</reference>
<comment type="caution">
    <text evidence="1">The sequence shown here is derived from an EMBL/GenBank/DDBJ whole genome shotgun (WGS) entry which is preliminary data.</text>
</comment>
<dbReference type="Proteomes" id="UP000719766">
    <property type="component" value="Unassembled WGS sequence"/>
</dbReference>
<sequence>MSTATKVARVEQASASKPPFLTAGQITPEALRAWEMGCMQFFLHKEVKDDEKVKKVAWGMQDPIVQDWYLNNQEEFDALSFKDYLGEVRDYWLPTDWSDSVRRKMLASVQGQRPFSEWAVDIQSQNTLLRDTASHLDDVNLLYHLESHMNPELAGDYYAENIAETELRKWIEKVRLLDEKRLRYLARQKEAVETALRAERNRSTAHKNVLPNARTKTNTSQTTKAFVRLPPLSDNERQLLRDNDGCFKCREPFAGHTSAVCPKGFPDGATYKALTSATITAKKFKRDGKVVAAVEINESGESTVAVVMPSAALGNGSDSGEECVAPLQTSHLRWTCLVDGPAVSSPLSVSALIDHGSSLVLIGEDLVSQLGLRRRKLGKPISISLAVTKNKECLLLSHYVKLACTSPDQMYTSRTVRAIIAPNLCTPLLLGGPFLAHNRIVIDHELLSAFGPELYWAKQDVVRELKSVLPELKSIVDDECEKVMGIDVAAAVTARLEGLLYQDELKAMDSRIKNEYNDRFPSDIPHNDLMPDDVLFRINLKDANCVVQQRSYDCPKKYRAAWK</sequence>
<name>A0A9P7DWD0_9AGAM</name>
<dbReference type="InterPro" id="IPR021109">
    <property type="entry name" value="Peptidase_aspartic_dom_sf"/>
</dbReference>
<dbReference type="EMBL" id="JABBWE010000003">
    <property type="protein sequence ID" value="KAG1804740.1"/>
    <property type="molecule type" value="Genomic_DNA"/>
</dbReference>
<proteinExistence type="predicted"/>
<gene>
    <name evidence="1" type="ORF">HD556DRAFT_1226393</name>
</gene>
<protein>
    <submittedName>
        <fullName evidence="1">Uncharacterized protein</fullName>
    </submittedName>
</protein>
<dbReference type="OrthoDB" id="2369050at2759"/>
<keyword evidence="2" id="KW-1185">Reference proteome</keyword>
<dbReference type="RefSeq" id="XP_041166355.1">
    <property type="nucleotide sequence ID" value="XM_041297077.1"/>
</dbReference>
<organism evidence="1 2">
    <name type="scientific">Suillus plorans</name>
    <dbReference type="NCBI Taxonomy" id="116603"/>
    <lineage>
        <taxon>Eukaryota</taxon>
        <taxon>Fungi</taxon>
        <taxon>Dikarya</taxon>
        <taxon>Basidiomycota</taxon>
        <taxon>Agaricomycotina</taxon>
        <taxon>Agaricomycetes</taxon>
        <taxon>Agaricomycetidae</taxon>
        <taxon>Boletales</taxon>
        <taxon>Suillineae</taxon>
        <taxon>Suillaceae</taxon>
        <taxon>Suillus</taxon>
    </lineage>
</organism>
<dbReference type="AlphaFoldDB" id="A0A9P7DWD0"/>
<dbReference type="CDD" id="cd00303">
    <property type="entry name" value="retropepsin_like"/>
    <property type="match status" value="1"/>
</dbReference>
<dbReference type="GeneID" id="64590841"/>
<evidence type="ECO:0000313" key="1">
    <source>
        <dbReference type="EMBL" id="KAG1804740.1"/>
    </source>
</evidence>